<reference evidence="2" key="1">
    <citation type="submission" date="2021-06" db="EMBL/GenBank/DDBJ databases">
        <title>Complete genome sequence of Nocardioides sp. G188.</title>
        <authorList>
            <person name="Im W.-T."/>
        </authorList>
    </citation>
    <scope>NUCLEOTIDE SEQUENCE</scope>
    <source>
        <strain evidence="2">G188</strain>
    </source>
</reference>
<dbReference type="AlphaFoldDB" id="A0A975SYX0"/>
<feature type="transmembrane region" description="Helical" evidence="1">
    <location>
        <begin position="6"/>
        <end position="25"/>
    </location>
</feature>
<accession>A0A975SYX0</accession>
<proteinExistence type="predicted"/>
<organism evidence="2 3">
    <name type="scientific">Nocardioides panacis</name>
    <dbReference type="NCBI Taxonomy" id="2849501"/>
    <lineage>
        <taxon>Bacteria</taxon>
        <taxon>Bacillati</taxon>
        <taxon>Actinomycetota</taxon>
        <taxon>Actinomycetes</taxon>
        <taxon>Propionibacteriales</taxon>
        <taxon>Nocardioidaceae</taxon>
        <taxon>Nocardioides</taxon>
    </lineage>
</organism>
<gene>
    <name evidence="2" type="ORF">KRR39_01265</name>
</gene>
<protein>
    <submittedName>
        <fullName evidence="2">Uncharacterized protein</fullName>
    </submittedName>
</protein>
<feature type="transmembrane region" description="Helical" evidence="1">
    <location>
        <begin position="37"/>
        <end position="60"/>
    </location>
</feature>
<dbReference type="KEGG" id="nps:KRR39_01265"/>
<keyword evidence="1" id="KW-1133">Transmembrane helix</keyword>
<name>A0A975SYX0_9ACTN</name>
<keyword evidence="1" id="KW-0472">Membrane</keyword>
<dbReference type="Proteomes" id="UP000683575">
    <property type="component" value="Chromosome"/>
</dbReference>
<keyword evidence="3" id="KW-1185">Reference proteome</keyword>
<evidence type="ECO:0000313" key="2">
    <source>
        <dbReference type="EMBL" id="QWZ08533.1"/>
    </source>
</evidence>
<dbReference type="EMBL" id="CP077062">
    <property type="protein sequence ID" value="QWZ08533.1"/>
    <property type="molecule type" value="Genomic_DNA"/>
</dbReference>
<feature type="transmembrane region" description="Helical" evidence="1">
    <location>
        <begin position="112"/>
        <end position="133"/>
    </location>
</feature>
<keyword evidence="1" id="KW-0812">Transmembrane</keyword>
<sequence length="137" mass="14416">MTPLLITWVLTVLAAVVVVLTRVRLSREDGDAAGRIAIPKAVLHLHTIAGVPALVVWVAFLLTGTTVLGVVGLLLWWVTVVAGLLVLARWLPAKGRHSSGPATDSWGEGPGLSVLAHVGLLVGTVIWTVFLALDKIP</sequence>
<feature type="transmembrane region" description="Helical" evidence="1">
    <location>
        <begin position="66"/>
        <end position="91"/>
    </location>
</feature>
<evidence type="ECO:0000256" key="1">
    <source>
        <dbReference type="SAM" id="Phobius"/>
    </source>
</evidence>
<dbReference type="RefSeq" id="WP_216940023.1">
    <property type="nucleotide sequence ID" value="NZ_CP077062.1"/>
</dbReference>
<evidence type="ECO:0000313" key="3">
    <source>
        <dbReference type="Proteomes" id="UP000683575"/>
    </source>
</evidence>